<keyword evidence="2" id="KW-0862">Zinc</keyword>
<dbReference type="SMART" id="SM00490">
    <property type="entry name" value="HELICc"/>
    <property type="match status" value="1"/>
</dbReference>
<reference evidence="6 7" key="1">
    <citation type="submission" date="2023-01" db="EMBL/GenBank/DDBJ databases">
        <title>Novel species of the genus Asticcacaulis isolated from rivers.</title>
        <authorList>
            <person name="Lu H."/>
        </authorList>
    </citation>
    <scope>NUCLEOTIDE SEQUENCE [LARGE SCALE GENOMIC DNA]</scope>
    <source>
        <strain evidence="6 7">DXS10W</strain>
    </source>
</reference>
<dbReference type="SUPFAM" id="SSF52540">
    <property type="entry name" value="P-loop containing nucleoside triphosphate hydrolases"/>
    <property type="match status" value="2"/>
</dbReference>
<dbReference type="SMART" id="SM00487">
    <property type="entry name" value="DEXDc"/>
    <property type="match status" value="1"/>
</dbReference>
<proteinExistence type="predicted"/>
<dbReference type="InterPro" id="IPR038718">
    <property type="entry name" value="SNF2-like_sf"/>
</dbReference>
<feature type="domain" description="Helicase ATP-binding" evidence="4">
    <location>
        <begin position="659"/>
        <end position="819"/>
    </location>
</feature>
<feature type="domain" description="Helicase C-terminal" evidence="5">
    <location>
        <begin position="943"/>
        <end position="1098"/>
    </location>
</feature>
<dbReference type="InterPro" id="IPR007527">
    <property type="entry name" value="Znf_SWIM"/>
</dbReference>
<dbReference type="CDD" id="cd18793">
    <property type="entry name" value="SF2_C_SNF"/>
    <property type="match status" value="1"/>
</dbReference>
<dbReference type="Gene3D" id="3.40.50.10810">
    <property type="entry name" value="Tandem AAA-ATPase domain"/>
    <property type="match status" value="1"/>
</dbReference>
<keyword evidence="7" id="KW-1185">Reference proteome</keyword>
<evidence type="ECO:0000259" key="4">
    <source>
        <dbReference type="PROSITE" id="PS51192"/>
    </source>
</evidence>
<dbReference type="CDD" id="cd18012">
    <property type="entry name" value="DEXQc_arch_SWI2_SNF2"/>
    <property type="match status" value="1"/>
</dbReference>
<organism evidence="6 7">
    <name type="scientific">Asticcacaulis currens</name>
    <dbReference type="NCBI Taxonomy" id="2984210"/>
    <lineage>
        <taxon>Bacteria</taxon>
        <taxon>Pseudomonadati</taxon>
        <taxon>Pseudomonadota</taxon>
        <taxon>Alphaproteobacteria</taxon>
        <taxon>Caulobacterales</taxon>
        <taxon>Caulobacteraceae</taxon>
        <taxon>Asticcacaulis</taxon>
    </lineage>
</organism>
<dbReference type="PANTHER" id="PTHR10799">
    <property type="entry name" value="SNF2/RAD54 HELICASE FAMILY"/>
    <property type="match status" value="1"/>
</dbReference>
<dbReference type="InterPro" id="IPR027417">
    <property type="entry name" value="P-loop_NTPase"/>
</dbReference>
<accession>A0ABT5I9P5</accession>
<evidence type="ECO:0000313" key="7">
    <source>
        <dbReference type="Proteomes" id="UP001216595"/>
    </source>
</evidence>
<protein>
    <submittedName>
        <fullName evidence="6">SNF2-related protein</fullName>
    </submittedName>
</protein>
<dbReference type="EMBL" id="JAQQKW010000001">
    <property type="protein sequence ID" value="MDC7692742.1"/>
    <property type="molecule type" value="Genomic_DNA"/>
</dbReference>
<keyword evidence="1" id="KW-0378">Hydrolase</keyword>
<feature type="domain" description="SWIM-type" evidence="3">
    <location>
        <begin position="54"/>
        <end position="93"/>
    </location>
</feature>
<keyword evidence="2" id="KW-0863">Zinc-finger</keyword>
<dbReference type="Proteomes" id="UP001216595">
    <property type="component" value="Unassembled WGS sequence"/>
</dbReference>
<evidence type="ECO:0000256" key="1">
    <source>
        <dbReference type="ARBA" id="ARBA00022801"/>
    </source>
</evidence>
<dbReference type="Pfam" id="PF00271">
    <property type="entry name" value="Helicase_C"/>
    <property type="match status" value="1"/>
</dbReference>
<dbReference type="InterPro" id="IPR001650">
    <property type="entry name" value="Helicase_C-like"/>
</dbReference>
<dbReference type="InterPro" id="IPR014001">
    <property type="entry name" value="Helicase_ATP-bd"/>
</dbReference>
<dbReference type="InterPro" id="IPR049730">
    <property type="entry name" value="SNF2/RAD54-like_C"/>
</dbReference>
<name>A0ABT5I9P5_9CAUL</name>
<comment type="caution">
    <text evidence="6">The sequence shown here is derived from an EMBL/GenBank/DDBJ whole genome shotgun (WGS) entry which is preliminary data.</text>
</comment>
<dbReference type="Pfam" id="PF00176">
    <property type="entry name" value="SNF2-rel_dom"/>
    <property type="match status" value="1"/>
</dbReference>
<evidence type="ECO:0000313" key="6">
    <source>
        <dbReference type="EMBL" id="MDC7692742.1"/>
    </source>
</evidence>
<evidence type="ECO:0000259" key="3">
    <source>
        <dbReference type="PROSITE" id="PS50966"/>
    </source>
</evidence>
<dbReference type="PROSITE" id="PS51194">
    <property type="entry name" value="HELICASE_CTER"/>
    <property type="match status" value="1"/>
</dbReference>
<evidence type="ECO:0000259" key="5">
    <source>
        <dbReference type="PROSITE" id="PS51194"/>
    </source>
</evidence>
<sequence length="1107" mass="123416">MSLKNVAFSVMTRAVGPQTFKRGLSYRLLGHVITTKVQGDWLLARVRGSGQGTYQVEVNLRGFRAQPPVFNSECTCPVHYTCKHAVAAVVDFFLSKEGEALIEADVEEARRIEAELLPFAAKQWIEKLASLDSPDTYPENVNQRVVYLLAVHGGNVRTPELRVSIKSARLNKSGAFSTRLERANFDRAANWRRPAYILESDVRLYETLNQATHSHTYAYSTLSLRVQDLAVLQRLVDTGRLFWETPGPALAIGEPRTGGIDWELSASDKHLHPRLYVDQALAFDAEPPIYVDIENALVGRIDLPLNPAQARAFLSAPPLKPEHAALVTKALHKVLPQALTLVPQPPLEPVESDAPPKARFYFTTTKLKSRGWSPFPWADNIPLLEISFQYGEIIRAWRSLKFDPANTLEIVKDGRFFRAKRYRELETALIEAVEATGADLAPDLYPDLSASFDAHYGFITADDWLRFLDFDLPKLKKLGIDIRFDEDFPYQLATSRGDLSIGLTEGSGIDWLELHAGIDVDGEKVDLAPLLADLIKNPAFRIEDLKALSEGDEPIYFKNAAGRYFSVAVSRLLPLILSLHELRLGAFELAKDGKLRLAKAASVFLDLGSDTAPAQSAVHAAKASYRALSEPSTLKALSLPDTFKASLRPYQETGVAWLNALREAGLGGILADDMGLGKTIQVLAFLTREKAQGRLTRPALIIMPTSLVANWTAEAARFAPDLSITVLHGKARQERLDQASQSDVVITTYPLVVRDHEWLKTRLWYAVILDEAQAIKNANAATTRHIRALEAPHRFCLSGTPMENHLGELWSLMDFVNPAFLGDNSRFTREFRTPIEKGRNDEVKRLLVRRVRPFLLRRTKLDVAKELPPKSEIVERIVLTGKQRDLYDTVRLSLHKQVRKAISERGLAKSHIIVLDALLKLRQVCCDPSLLKLAGSEDAPSAKLERLMDMVTELVEEGRRIIIFSQFTSMLDLIAARLSKASLKFGMLTGKTHDRKGEVDAFQSGDSPIFLISLKAGGTGLNLTAADTVILYDPWWNPAVEAQAIDRAYRIGQDKPVFVYRLCAEGTIEDKMDDMKARKRALSNALFDEAADVVELLSDDDIETLFA</sequence>
<gene>
    <name evidence="6" type="ORF">PQU94_00440</name>
</gene>
<dbReference type="Gene3D" id="3.40.50.300">
    <property type="entry name" value="P-loop containing nucleotide triphosphate hydrolases"/>
    <property type="match status" value="1"/>
</dbReference>
<dbReference type="RefSeq" id="WP_272739520.1">
    <property type="nucleotide sequence ID" value="NZ_JAQQKW010000001.1"/>
</dbReference>
<dbReference type="PROSITE" id="PS51192">
    <property type="entry name" value="HELICASE_ATP_BIND_1"/>
    <property type="match status" value="1"/>
</dbReference>
<dbReference type="InterPro" id="IPR000330">
    <property type="entry name" value="SNF2_N"/>
</dbReference>
<dbReference type="PROSITE" id="PS50966">
    <property type="entry name" value="ZF_SWIM"/>
    <property type="match status" value="1"/>
</dbReference>
<evidence type="ECO:0000256" key="2">
    <source>
        <dbReference type="PROSITE-ProRule" id="PRU00325"/>
    </source>
</evidence>
<keyword evidence="2" id="KW-0479">Metal-binding</keyword>